<evidence type="ECO:0000256" key="1">
    <source>
        <dbReference type="SAM" id="MobiDB-lite"/>
    </source>
</evidence>
<dbReference type="AlphaFoldDB" id="A0A4V2NU69"/>
<dbReference type="STRING" id="1742358.GCA_001439605_00323"/>
<feature type="compositionally biased region" description="Basic and acidic residues" evidence="1">
    <location>
        <begin position="98"/>
        <end position="108"/>
    </location>
</feature>
<evidence type="ECO:0000313" key="3">
    <source>
        <dbReference type="EMBL" id="TCJ03121.1"/>
    </source>
</evidence>
<sequence length="129" mass="14409">MKRKMFSLIEIGNISSREIDGMIHEESLKHNRRGGLIMKQASLVKSVTAVGIGVGASAAAIWLSSKPNRILAKDVLRDWKRKVKPSPFDKSENLPIEKGGHPHPRDIEDNNMVSEGALYSVQFFNEKVQ</sequence>
<comment type="caution">
    <text evidence="3">The sequence shown here is derived from an EMBL/GenBank/DDBJ whole genome shotgun (WGS) entry which is preliminary data.</text>
</comment>
<protein>
    <recommendedName>
        <fullName evidence="5">YtxH domain-containing protein</fullName>
    </recommendedName>
</protein>
<evidence type="ECO:0000256" key="2">
    <source>
        <dbReference type="SAM" id="Phobius"/>
    </source>
</evidence>
<evidence type="ECO:0000313" key="4">
    <source>
        <dbReference type="Proteomes" id="UP000293846"/>
    </source>
</evidence>
<feature type="region of interest" description="Disordered" evidence="1">
    <location>
        <begin position="84"/>
        <end position="110"/>
    </location>
</feature>
<keyword evidence="2" id="KW-0812">Transmembrane</keyword>
<keyword evidence="2" id="KW-1133">Transmembrane helix</keyword>
<gene>
    <name evidence="3" type="ORF">E0Y62_15850</name>
</gene>
<keyword evidence="2" id="KW-0472">Membrane</keyword>
<dbReference type="Proteomes" id="UP000293846">
    <property type="component" value="Unassembled WGS sequence"/>
</dbReference>
<keyword evidence="4" id="KW-1185">Reference proteome</keyword>
<organism evidence="3 4">
    <name type="scientific">Cytobacillus praedii</name>
    <dbReference type="NCBI Taxonomy" id="1742358"/>
    <lineage>
        <taxon>Bacteria</taxon>
        <taxon>Bacillati</taxon>
        <taxon>Bacillota</taxon>
        <taxon>Bacilli</taxon>
        <taxon>Bacillales</taxon>
        <taxon>Bacillaceae</taxon>
        <taxon>Cytobacillus</taxon>
    </lineage>
</organism>
<accession>A0A4V2NU69</accession>
<name>A0A4V2NU69_9BACI</name>
<feature type="transmembrane region" description="Helical" evidence="2">
    <location>
        <begin position="42"/>
        <end position="63"/>
    </location>
</feature>
<proteinExistence type="predicted"/>
<dbReference type="EMBL" id="SJTH01000021">
    <property type="protein sequence ID" value="TCJ03121.1"/>
    <property type="molecule type" value="Genomic_DNA"/>
</dbReference>
<reference evidence="3 4" key="1">
    <citation type="submission" date="2019-03" db="EMBL/GenBank/DDBJ databases">
        <authorList>
            <person name="Jensen L."/>
            <person name="Storgaard J."/>
            <person name="Sulaj E."/>
            <person name="Schramm A."/>
            <person name="Marshall I.P.G."/>
        </authorList>
    </citation>
    <scope>NUCLEOTIDE SEQUENCE [LARGE SCALE GENOMIC DNA]</scope>
    <source>
        <strain evidence="3 4">2017H2G3</strain>
    </source>
</reference>
<evidence type="ECO:0008006" key="5">
    <source>
        <dbReference type="Google" id="ProtNLM"/>
    </source>
</evidence>